<dbReference type="InterPro" id="IPR038503">
    <property type="entry name" value="SpoIIIAH_sf"/>
</dbReference>
<evidence type="ECO:0000256" key="1">
    <source>
        <dbReference type="SAM" id="Phobius"/>
    </source>
</evidence>
<dbReference type="AlphaFoldDB" id="A0A9X2BFU7"/>
<gene>
    <name evidence="2" type="ORF">LCY76_13740</name>
</gene>
<keyword evidence="1" id="KW-1133">Transmembrane helix</keyword>
<reference evidence="2" key="1">
    <citation type="submission" date="2021-09" db="EMBL/GenBank/DDBJ databases">
        <title>Genome analysis of Fictibacillus sp. KIGAM418 isolated from marine sediment.</title>
        <authorList>
            <person name="Seo M.-J."/>
            <person name="Cho E.-S."/>
            <person name="Hwang C.Y."/>
        </authorList>
    </citation>
    <scope>NUCLEOTIDE SEQUENCE</scope>
    <source>
        <strain evidence="2">KIGAM418</strain>
    </source>
</reference>
<keyword evidence="3" id="KW-1185">Reference proteome</keyword>
<keyword evidence="1" id="KW-0812">Transmembrane</keyword>
<comment type="caution">
    <text evidence="2">The sequence shown here is derived from an EMBL/GenBank/DDBJ whole genome shotgun (WGS) entry which is preliminary data.</text>
</comment>
<feature type="transmembrane region" description="Helical" evidence="1">
    <location>
        <begin position="7"/>
        <end position="25"/>
    </location>
</feature>
<name>A0A9X2BFU7_9BACL</name>
<dbReference type="Pfam" id="PF12685">
    <property type="entry name" value="SpoIIIAH"/>
    <property type="match status" value="1"/>
</dbReference>
<protein>
    <submittedName>
        <fullName evidence="2">SpoIIIAH-like family protein</fullName>
    </submittedName>
</protein>
<evidence type="ECO:0000313" key="2">
    <source>
        <dbReference type="EMBL" id="MCK6257652.1"/>
    </source>
</evidence>
<accession>A0A9X2BFU7</accession>
<keyword evidence="1" id="KW-0472">Membrane</keyword>
<dbReference type="Gene3D" id="1.10.287.4300">
    <property type="entry name" value="Stage III sporulation protein AH-like"/>
    <property type="match status" value="1"/>
</dbReference>
<proteinExistence type="predicted"/>
<organism evidence="2 3">
    <name type="scientific">Fictibacillus marinisediminis</name>
    <dbReference type="NCBI Taxonomy" id="2878389"/>
    <lineage>
        <taxon>Bacteria</taxon>
        <taxon>Bacillati</taxon>
        <taxon>Bacillota</taxon>
        <taxon>Bacilli</taxon>
        <taxon>Bacillales</taxon>
        <taxon>Fictibacillaceae</taxon>
        <taxon>Fictibacillus</taxon>
    </lineage>
</organism>
<dbReference type="EMBL" id="JAIWJX010000002">
    <property type="protein sequence ID" value="MCK6257652.1"/>
    <property type="molecule type" value="Genomic_DNA"/>
</dbReference>
<evidence type="ECO:0000313" key="3">
    <source>
        <dbReference type="Proteomes" id="UP001139011"/>
    </source>
</evidence>
<dbReference type="RefSeq" id="WP_248253098.1">
    <property type="nucleotide sequence ID" value="NZ_JAIWJX010000002.1"/>
</dbReference>
<sequence length="182" mass="19905">MLLKKQTVWLLTMLSLIIVLSVYYITAPGSGDDLAYLEKGKNTVSSKQEQAAKNKKGSEAAVTSAAGDDLFTALRMKRDESRDELSSKYTAAIASPNATAEVQTEALAKISELQSLTMKESTLETLIKTMGYDDALVNTMDDEVRIIVKGKHSSKEAVKIMKKAEEQLGNKQVAVEFQKPAK</sequence>
<dbReference type="Proteomes" id="UP001139011">
    <property type="component" value="Unassembled WGS sequence"/>
</dbReference>
<dbReference type="InterPro" id="IPR024232">
    <property type="entry name" value="SpoIIIAH"/>
</dbReference>